<gene>
    <name evidence="2" type="ORF">GC097_25205</name>
</gene>
<evidence type="ECO:0000256" key="1">
    <source>
        <dbReference type="SAM" id="MobiDB-lite"/>
    </source>
</evidence>
<protein>
    <submittedName>
        <fullName evidence="2">Uncharacterized protein</fullName>
    </submittedName>
</protein>
<feature type="compositionally biased region" description="Low complexity" evidence="1">
    <location>
        <begin position="120"/>
        <end position="133"/>
    </location>
</feature>
<evidence type="ECO:0000313" key="2">
    <source>
        <dbReference type="EMBL" id="NOV03305.1"/>
    </source>
</evidence>
<dbReference type="RefSeq" id="WP_171686102.1">
    <property type="nucleotide sequence ID" value="NZ_WHNZ01000061.1"/>
</dbReference>
<feature type="compositionally biased region" description="Polar residues" evidence="1">
    <location>
        <begin position="134"/>
        <end position="165"/>
    </location>
</feature>
<dbReference type="EMBL" id="WHNZ01000061">
    <property type="protein sequence ID" value="NOV03305.1"/>
    <property type="molecule type" value="Genomic_DNA"/>
</dbReference>
<feature type="region of interest" description="Disordered" evidence="1">
    <location>
        <begin position="1"/>
        <end position="26"/>
    </location>
</feature>
<keyword evidence="3" id="KW-1185">Reference proteome</keyword>
<feature type="region of interest" description="Disordered" evidence="1">
    <location>
        <begin position="83"/>
        <end position="165"/>
    </location>
</feature>
<proteinExistence type="predicted"/>
<feature type="compositionally biased region" description="Polar residues" evidence="1">
    <location>
        <begin position="11"/>
        <end position="26"/>
    </location>
</feature>
<name>A0ABX1ZW69_9BACL</name>
<reference evidence="2 3" key="1">
    <citation type="submission" date="2019-10" db="EMBL/GenBank/DDBJ databases">
        <title>Description of Paenibacillus pedi sp. nov.</title>
        <authorList>
            <person name="Carlier A."/>
            <person name="Qi S."/>
        </authorList>
    </citation>
    <scope>NUCLEOTIDE SEQUENCE [LARGE SCALE GENOMIC DNA]</scope>
    <source>
        <strain evidence="2 3">LMG 31457</strain>
    </source>
</reference>
<feature type="compositionally biased region" description="Low complexity" evidence="1">
    <location>
        <begin position="1"/>
        <end position="10"/>
    </location>
</feature>
<feature type="region of interest" description="Disordered" evidence="1">
    <location>
        <begin position="216"/>
        <end position="255"/>
    </location>
</feature>
<accession>A0ABX1ZW69</accession>
<dbReference type="Proteomes" id="UP000618579">
    <property type="component" value="Unassembled WGS sequence"/>
</dbReference>
<sequence length="255" mass="28111">MYNNANNNAASSFGNSTQGSQASQGYQNNASQYQGYQRQFQPVGYVQSFYSQPASQSVSNNSAQGYNQGYNQQGITSAESYHTANYRGNQPGHDNYLRSDSSTPTQYQPSSFQNAYSTYNGSNSQNSQFGSSQVQPITYMSSQQPSITSQYGSSTQSNQQPYGQSNVSANAYHMANYRGNQQGHDAYLRSDSYTPSQQSYQSNYGAQQGTQFYGFQQQGQGQQGQQSYQQQNAQPYNQSFGSSGMGQQFGYNASH</sequence>
<evidence type="ECO:0000313" key="3">
    <source>
        <dbReference type="Proteomes" id="UP000618579"/>
    </source>
</evidence>
<comment type="caution">
    <text evidence="2">The sequence shown here is derived from an EMBL/GenBank/DDBJ whole genome shotgun (WGS) entry which is preliminary data.</text>
</comment>
<organism evidence="2 3">
    <name type="scientific">Paenibacillus planticolens</name>
    <dbReference type="NCBI Taxonomy" id="2654976"/>
    <lineage>
        <taxon>Bacteria</taxon>
        <taxon>Bacillati</taxon>
        <taxon>Bacillota</taxon>
        <taxon>Bacilli</taxon>
        <taxon>Bacillales</taxon>
        <taxon>Paenibacillaceae</taxon>
        <taxon>Paenibacillus</taxon>
    </lineage>
</organism>
<feature type="compositionally biased region" description="Polar residues" evidence="1">
    <location>
        <begin position="98"/>
        <end position="119"/>
    </location>
</feature>